<dbReference type="EMBL" id="VUNL01000003">
    <property type="protein sequence ID" value="MSV24326.1"/>
    <property type="molecule type" value="Genomic_DNA"/>
</dbReference>
<evidence type="ECO:0000256" key="5">
    <source>
        <dbReference type="ARBA" id="ARBA00023204"/>
    </source>
</evidence>
<comment type="caution">
    <text evidence="8">The sequence shown here is derived from an EMBL/GenBank/DDBJ whole genome shotgun (WGS) entry which is preliminary data.</text>
</comment>
<keyword evidence="5 6" id="KW-0234">DNA repair</keyword>
<comment type="caution">
    <text evidence="6">Lacks conserved residue(s) required for the propagation of feature annotation.</text>
</comment>
<dbReference type="SUPFAM" id="SSF46929">
    <property type="entry name" value="DNA helicase RuvA subunit, C-terminal domain"/>
    <property type="match status" value="1"/>
</dbReference>
<keyword evidence="9" id="KW-1185">Reference proteome</keyword>
<comment type="similarity">
    <text evidence="6">Belongs to the RuvA family.</text>
</comment>
<dbReference type="InterPro" id="IPR012340">
    <property type="entry name" value="NA-bd_OB-fold"/>
</dbReference>
<evidence type="ECO:0000256" key="6">
    <source>
        <dbReference type="HAMAP-Rule" id="MF_00031"/>
    </source>
</evidence>
<dbReference type="AlphaFoldDB" id="A0A6I2UYI0"/>
<keyword evidence="2 6" id="KW-0227">DNA damage</keyword>
<protein>
    <recommendedName>
        <fullName evidence="6">Holliday junction branch migration complex subunit RuvA</fullName>
    </recommendedName>
</protein>
<evidence type="ECO:0000313" key="9">
    <source>
        <dbReference type="Proteomes" id="UP000430222"/>
    </source>
</evidence>
<dbReference type="Gene3D" id="1.10.8.10">
    <property type="entry name" value="DNA helicase RuvA subunit, C-terminal domain"/>
    <property type="match status" value="1"/>
</dbReference>
<evidence type="ECO:0000256" key="1">
    <source>
        <dbReference type="ARBA" id="ARBA00022490"/>
    </source>
</evidence>
<proteinExistence type="inferred from homology"/>
<sequence length="199" mass="21569">MIGFLRGKAVIIQTDFCLLDVNGVGYRLFIPHSTRNVLRLNETVQLFTYMNVYQDGITLYGFAAKEEYDLFQLLIGVSGIGPKVALGILSSISVDGLCRAIQEKQTAVLTKLPGIGKKSAERLILELRDKVGSTQGNSDDLSDGDFSADVGTDTVSEAIAALQSLGYTQAEILPVMKKVKNDAPPETIIKQALQFLGRA</sequence>
<keyword evidence="3 6" id="KW-0238">DNA-binding</keyword>
<evidence type="ECO:0000256" key="4">
    <source>
        <dbReference type="ARBA" id="ARBA00023172"/>
    </source>
</evidence>
<dbReference type="SMART" id="SM00278">
    <property type="entry name" value="HhH1"/>
    <property type="match status" value="2"/>
</dbReference>
<dbReference type="InterPro" id="IPR003583">
    <property type="entry name" value="Hlx-hairpin-Hlx_DNA-bd_motif"/>
</dbReference>
<feature type="region of interest" description="Domain III" evidence="6">
    <location>
        <begin position="150"/>
        <end position="199"/>
    </location>
</feature>
<dbReference type="HAMAP" id="MF_00031">
    <property type="entry name" value="DNA_HJ_migration_RuvA"/>
    <property type="match status" value="1"/>
</dbReference>
<evidence type="ECO:0000256" key="2">
    <source>
        <dbReference type="ARBA" id="ARBA00022763"/>
    </source>
</evidence>
<dbReference type="Proteomes" id="UP000430222">
    <property type="component" value="Unassembled WGS sequence"/>
</dbReference>
<evidence type="ECO:0000259" key="7">
    <source>
        <dbReference type="SMART" id="SM00278"/>
    </source>
</evidence>
<dbReference type="CDD" id="cd14332">
    <property type="entry name" value="UBA_RuvA_C"/>
    <property type="match status" value="1"/>
</dbReference>
<dbReference type="InterPro" id="IPR013849">
    <property type="entry name" value="DNA_helicase_Holl-junc_RuvA_I"/>
</dbReference>
<reference evidence="8 9" key="1">
    <citation type="submission" date="2019-08" db="EMBL/GenBank/DDBJ databases">
        <title>In-depth cultivation of the pig gut microbiome towards novel bacterial diversity and tailored functional studies.</title>
        <authorList>
            <person name="Wylensek D."/>
            <person name="Hitch T.C.A."/>
            <person name="Clavel T."/>
        </authorList>
    </citation>
    <scope>NUCLEOTIDE SEQUENCE [LARGE SCALE GENOMIC DNA]</scope>
    <source>
        <strain evidence="9">WCA-380-WT-3B3</strain>
    </source>
</reference>
<dbReference type="GO" id="GO:0048476">
    <property type="term" value="C:Holliday junction resolvase complex"/>
    <property type="evidence" value="ECO:0007669"/>
    <property type="project" value="UniProtKB-UniRule"/>
</dbReference>
<dbReference type="InterPro" id="IPR000085">
    <property type="entry name" value="RuvA"/>
</dbReference>
<dbReference type="GO" id="GO:0009379">
    <property type="term" value="C:Holliday junction helicase complex"/>
    <property type="evidence" value="ECO:0007669"/>
    <property type="project" value="InterPro"/>
</dbReference>
<keyword evidence="1 6" id="KW-0963">Cytoplasm</keyword>
<evidence type="ECO:0000313" key="8">
    <source>
        <dbReference type="EMBL" id="MSV24326.1"/>
    </source>
</evidence>
<name>A0A6I2UYI0_9FIRM</name>
<dbReference type="GO" id="GO:0009378">
    <property type="term" value="F:four-way junction helicase activity"/>
    <property type="evidence" value="ECO:0007669"/>
    <property type="project" value="InterPro"/>
</dbReference>
<comment type="subcellular location">
    <subcellularLocation>
        <location evidence="6">Cytoplasm</location>
    </subcellularLocation>
</comment>
<dbReference type="RefSeq" id="WP_154620096.1">
    <property type="nucleotide sequence ID" value="NZ_VUNL01000003.1"/>
</dbReference>
<dbReference type="GO" id="GO:0006281">
    <property type="term" value="P:DNA repair"/>
    <property type="evidence" value="ECO:0007669"/>
    <property type="project" value="UniProtKB-UniRule"/>
</dbReference>
<dbReference type="Gene3D" id="2.40.50.140">
    <property type="entry name" value="Nucleic acid-binding proteins"/>
    <property type="match status" value="1"/>
</dbReference>
<dbReference type="GO" id="GO:0005737">
    <property type="term" value="C:cytoplasm"/>
    <property type="evidence" value="ECO:0007669"/>
    <property type="project" value="UniProtKB-SubCell"/>
</dbReference>
<dbReference type="Gene3D" id="1.10.150.20">
    <property type="entry name" value="5' to 3' exonuclease, C-terminal subdomain"/>
    <property type="match status" value="1"/>
</dbReference>
<dbReference type="InterPro" id="IPR036267">
    <property type="entry name" value="RuvA_C_sf"/>
</dbReference>
<dbReference type="GO" id="GO:0006310">
    <property type="term" value="P:DNA recombination"/>
    <property type="evidence" value="ECO:0007669"/>
    <property type="project" value="UniProtKB-UniRule"/>
</dbReference>
<dbReference type="GO" id="GO:0005524">
    <property type="term" value="F:ATP binding"/>
    <property type="evidence" value="ECO:0007669"/>
    <property type="project" value="InterPro"/>
</dbReference>
<dbReference type="Pfam" id="PF01330">
    <property type="entry name" value="RuvA_N"/>
    <property type="match status" value="1"/>
</dbReference>
<gene>
    <name evidence="6 8" type="primary">ruvA</name>
    <name evidence="8" type="ORF">FYJ78_03830</name>
</gene>
<feature type="domain" description="Helix-hairpin-helix DNA-binding motif class 1" evidence="7">
    <location>
        <begin position="107"/>
        <end position="126"/>
    </location>
</feature>
<feature type="domain" description="Helix-hairpin-helix DNA-binding motif class 1" evidence="7">
    <location>
        <begin position="72"/>
        <end position="91"/>
    </location>
</feature>
<dbReference type="NCBIfam" id="TIGR00084">
    <property type="entry name" value="ruvA"/>
    <property type="match status" value="1"/>
</dbReference>
<dbReference type="InterPro" id="IPR011114">
    <property type="entry name" value="RuvA_C"/>
</dbReference>
<dbReference type="Pfam" id="PF14520">
    <property type="entry name" value="HHH_5"/>
    <property type="match status" value="1"/>
</dbReference>
<dbReference type="SUPFAM" id="SSF47781">
    <property type="entry name" value="RuvA domain 2-like"/>
    <property type="match status" value="1"/>
</dbReference>
<dbReference type="InterPro" id="IPR010994">
    <property type="entry name" value="RuvA_2-like"/>
</dbReference>
<organism evidence="8 9">
    <name type="scientific">Selenomonas montiformis</name>
    <dbReference type="NCBI Taxonomy" id="2652285"/>
    <lineage>
        <taxon>Bacteria</taxon>
        <taxon>Bacillati</taxon>
        <taxon>Bacillota</taxon>
        <taxon>Negativicutes</taxon>
        <taxon>Selenomonadales</taxon>
        <taxon>Selenomonadaceae</taxon>
        <taxon>Selenomonas</taxon>
    </lineage>
</organism>
<comment type="subunit">
    <text evidence="6">Homotetramer. Forms an RuvA(8)-RuvB(12)-Holliday junction (HJ) complex. HJ DNA is sandwiched between 2 RuvA tetramers; dsDNA enters through RuvA and exits via RuvB. An RuvB hexamer assembles on each DNA strand where it exits the tetramer. Each RuvB hexamer is contacted by two RuvA subunits (via domain III) on 2 adjacent RuvB subunits; this complex drives branch migration. In the full resolvosome a probable DNA-RuvA(4)-RuvB(12)-RuvC(2) complex forms which resolves the HJ.</text>
</comment>
<dbReference type="Pfam" id="PF07499">
    <property type="entry name" value="RuvA_C"/>
    <property type="match status" value="1"/>
</dbReference>
<dbReference type="SUPFAM" id="SSF50249">
    <property type="entry name" value="Nucleic acid-binding proteins"/>
    <property type="match status" value="1"/>
</dbReference>
<accession>A0A6I2UYI0</accession>
<comment type="function">
    <text evidence="6">The RuvA-RuvB-RuvC complex processes Holliday junction (HJ) DNA during genetic recombination and DNA repair, while the RuvA-RuvB complex plays an important role in the rescue of blocked DNA replication forks via replication fork reversal (RFR). RuvA specifically binds to HJ cruciform DNA, conferring on it an open structure. The RuvB hexamer acts as an ATP-dependent pump, pulling dsDNA into and through the RuvAB complex. HJ branch migration allows RuvC to scan DNA until it finds its consensus sequence, where it cleaves and resolves the cruciform DNA.</text>
</comment>
<evidence type="ECO:0000256" key="3">
    <source>
        <dbReference type="ARBA" id="ARBA00023125"/>
    </source>
</evidence>
<dbReference type="GO" id="GO:0000400">
    <property type="term" value="F:four-way junction DNA binding"/>
    <property type="evidence" value="ECO:0007669"/>
    <property type="project" value="UniProtKB-UniRule"/>
</dbReference>
<comment type="domain">
    <text evidence="6">Has three domains with a flexible linker between the domains II and III and assumes an 'L' shape. Domain III is highly mobile and contacts RuvB.</text>
</comment>
<keyword evidence="4 6" id="KW-0233">DNA recombination</keyword>